<name>A0ABV5T1R7_9MICO</name>
<protein>
    <submittedName>
        <fullName evidence="3">Uncharacterized protein</fullName>
    </submittedName>
</protein>
<evidence type="ECO:0000313" key="3">
    <source>
        <dbReference type="EMBL" id="MFB9645249.1"/>
    </source>
</evidence>
<gene>
    <name evidence="3" type="ORF">ACFFPJ_05520</name>
</gene>
<sequence length="239" mass="23556">MSAPATPGEPIPPTRTSAGAPPLPPGPPVVPPYVPPAVPPYAAAAGYPPTAQTAAPRATPLPASQPGYASPEHPASAHGYGTPQGFAPPSGYATPPQGYGPYAAAAPRSRPIGRPGLGIAAFCLAVAAVLGATVLGSVAGYSIGLGTGRDLALIPGDIDWDWSILTPVRGWVLLGELAFWAGTALGIWAIVQGIVATVKARGRGWGVAAIVIAAIGPIAFGIGAQGFLAVGFAAGASLL</sequence>
<dbReference type="Proteomes" id="UP001589611">
    <property type="component" value="Unassembled WGS sequence"/>
</dbReference>
<keyword evidence="4" id="KW-1185">Reference proteome</keyword>
<feature type="region of interest" description="Disordered" evidence="1">
    <location>
        <begin position="1"/>
        <end position="31"/>
    </location>
</feature>
<feature type="transmembrane region" description="Helical" evidence="2">
    <location>
        <begin position="205"/>
        <end position="234"/>
    </location>
</feature>
<feature type="transmembrane region" description="Helical" evidence="2">
    <location>
        <begin position="117"/>
        <end position="143"/>
    </location>
</feature>
<accession>A0ABV5T1R7</accession>
<feature type="compositionally biased region" description="Low complexity" evidence="1">
    <location>
        <begin position="45"/>
        <end position="62"/>
    </location>
</feature>
<feature type="region of interest" description="Disordered" evidence="1">
    <location>
        <begin position="45"/>
        <end position="81"/>
    </location>
</feature>
<evidence type="ECO:0000256" key="1">
    <source>
        <dbReference type="SAM" id="MobiDB-lite"/>
    </source>
</evidence>
<keyword evidence="2" id="KW-0812">Transmembrane</keyword>
<dbReference type="EMBL" id="JBHMBE010000002">
    <property type="protein sequence ID" value="MFB9645249.1"/>
    <property type="molecule type" value="Genomic_DNA"/>
</dbReference>
<keyword evidence="2" id="KW-1133">Transmembrane helix</keyword>
<proteinExistence type="predicted"/>
<feature type="transmembrane region" description="Helical" evidence="2">
    <location>
        <begin position="177"/>
        <end position="198"/>
    </location>
</feature>
<organism evidence="3 4">
    <name type="scientific">Microbacterium terregens</name>
    <dbReference type="NCBI Taxonomy" id="69363"/>
    <lineage>
        <taxon>Bacteria</taxon>
        <taxon>Bacillati</taxon>
        <taxon>Actinomycetota</taxon>
        <taxon>Actinomycetes</taxon>
        <taxon>Micrococcales</taxon>
        <taxon>Microbacteriaceae</taxon>
        <taxon>Microbacterium</taxon>
    </lineage>
</organism>
<reference evidence="3 4" key="1">
    <citation type="submission" date="2024-09" db="EMBL/GenBank/DDBJ databases">
        <authorList>
            <person name="Sun Q."/>
            <person name="Mori K."/>
        </authorList>
    </citation>
    <scope>NUCLEOTIDE SEQUENCE [LARGE SCALE GENOMIC DNA]</scope>
    <source>
        <strain evidence="3 4">JCM 1342</strain>
    </source>
</reference>
<evidence type="ECO:0000313" key="4">
    <source>
        <dbReference type="Proteomes" id="UP001589611"/>
    </source>
</evidence>
<comment type="caution">
    <text evidence="3">The sequence shown here is derived from an EMBL/GenBank/DDBJ whole genome shotgun (WGS) entry which is preliminary data.</text>
</comment>
<evidence type="ECO:0000256" key="2">
    <source>
        <dbReference type="SAM" id="Phobius"/>
    </source>
</evidence>
<dbReference type="RefSeq" id="WP_344714217.1">
    <property type="nucleotide sequence ID" value="NZ_BAAAWH010000001.1"/>
</dbReference>
<feature type="compositionally biased region" description="Pro residues" evidence="1">
    <location>
        <begin position="21"/>
        <end position="31"/>
    </location>
</feature>
<keyword evidence="2" id="KW-0472">Membrane</keyword>